<dbReference type="InterPro" id="IPR051970">
    <property type="entry name" value="TEL2_Regulation"/>
</dbReference>
<feature type="region of interest" description="Disordered" evidence="2">
    <location>
        <begin position="527"/>
        <end position="605"/>
    </location>
</feature>
<feature type="compositionally biased region" description="Acidic residues" evidence="2">
    <location>
        <begin position="566"/>
        <end position="580"/>
    </location>
</feature>
<accession>A0A9W9Q4A1</accession>
<sequence length="1009" mass="109809">MDGLLTAVKTVKRDSDSPLVASESLNPHDRSTRPALNFDQDISSAQVIDVLKSHPSQEEVAAILSALDPFNASRKIQNVDIRVPSPTTAQILQLLVSTTVLDHWASLNPKEKRSKDTKTRAALLRCLSSVVGVGSLVAQLRSLIATAQATAKQADGSNSSIVIRDLLSVIAALLEPTDFLYRLYVDTSSLYDNQTRQQVTWRELVGLAAAGKLLSTAAEALAVSKGVEVPSSISWVGDGTRYASWLGKNIAHMVSKLNADKAGDWSSAAFLTGRALSLGYSDQLVREIYSGLLVDQTAPGQFGLLLDSLRQPEQISMIEAIFRDIQKLYFPDDLAGTLKSPDKSDDIIAGVSALCSAILGGRPFLQSQVSEWLSKSQGGSIQTIGLRRALLATYNDQNDELGSLLMRSLEQFGDKFCIKHLPNITQNANAQIILLAAGRLKCLDSSQLNNAGRTAAFLSAVSNRIAASSTRARFLGMIIGTGISELIEEPGKAMKFDLEEMRSEEALCYLSLIEVCDELGTTKSIRSLQSTRPKAQQAAQEARSSQSKKSNARPSHPQTSKIVAIEEIEDSGDDTEEDLDLIPYEKPDDDESDDDEDPTLVQRNKPTTPVYIRDLITYLRDTENVERNQLAITTAPSLIRRKIGFGTELAEQIEELALTVVGLQNDNNHPQFHESRLQSMIALIVSQPLKMGRWFTSIFFDGDISQVQRSAVLTALGLSAREVAGHGEADAKALGLPDLKDTSFPSKRLSTAMEAMFLGSTGGNDSPIATLTREMSRTSLQPLAADAADSLTGPNALKVRTFSSRMEVEKKRKQREDERQKSTIKDLYKVLAEGFFYPLQGRFEIMMLQFSSSSAPSYNPFFVPHILTLFLQTLSLTLSTSGPHTPYLPALTQASLSLLLSLHTSAVSSESTVTAALLNLFLALVDLNIASGSNGEERLVTEHANQVIELREWASGVFDRAPAGKVNAGASTDPQDQVRTLAAGVMVRLGEVIERYQGRLMGVNSGFKY</sequence>
<dbReference type="GO" id="GO:0005829">
    <property type="term" value="C:cytosol"/>
    <property type="evidence" value="ECO:0007669"/>
    <property type="project" value="TreeGrafter"/>
</dbReference>
<dbReference type="PANTHER" id="PTHR15830:SF10">
    <property type="entry name" value="TELOMERE LENGTH REGULATION PROTEIN TEL2 HOMOLOG"/>
    <property type="match status" value="1"/>
</dbReference>
<comment type="similarity">
    <text evidence="1">Belongs to the TEL2 family.</text>
</comment>
<reference evidence="4" key="2">
    <citation type="journal article" date="2023" name="IMA Fungus">
        <title>Comparative genomic study of the Penicillium genus elucidates a diverse pangenome and 15 lateral gene transfer events.</title>
        <authorList>
            <person name="Petersen C."/>
            <person name="Sorensen T."/>
            <person name="Nielsen M.R."/>
            <person name="Sondergaard T.E."/>
            <person name="Sorensen J.L."/>
            <person name="Fitzpatrick D.A."/>
            <person name="Frisvad J.C."/>
            <person name="Nielsen K.L."/>
        </authorList>
    </citation>
    <scope>NUCLEOTIDE SEQUENCE</scope>
    <source>
        <strain evidence="4">IBT 21472</strain>
    </source>
</reference>
<evidence type="ECO:0000256" key="1">
    <source>
        <dbReference type="ARBA" id="ARBA00006133"/>
    </source>
</evidence>
<dbReference type="InterPro" id="IPR019337">
    <property type="entry name" value="Telomere_length_regulation_dom"/>
</dbReference>
<feature type="compositionally biased region" description="Polar residues" evidence="2">
    <location>
        <begin position="552"/>
        <end position="561"/>
    </location>
</feature>
<dbReference type="Pfam" id="PF10193">
    <property type="entry name" value="Telomere_reg-2"/>
    <property type="match status" value="1"/>
</dbReference>
<reference evidence="4" key="1">
    <citation type="submission" date="2022-12" db="EMBL/GenBank/DDBJ databases">
        <authorList>
            <person name="Petersen C."/>
        </authorList>
    </citation>
    <scope>NUCLEOTIDE SEQUENCE</scope>
    <source>
        <strain evidence="4">IBT 21472</strain>
    </source>
</reference>
<evidence type="ECO:0000256" key="2">
    <source>
        <dbReference type="SAM" id="MobiDB-lite"/>
    </source>
</evidence>
<feature type="compositionally biased region" description="Acidic residues" evidence="2">
    <location>
        <begin position="587"/>
        <end position="598"/>
    </location>
</feature>
<dbReference type="OrthoDB" id="10258062at2759"/>
<evidence type="ECO:0000313" key="4">
    <source>
        <dbReference type="EMBL" id="KAJ5324343.1"/>
    </source>
</evidence>
<dbReference type="PANTHER" id="PTHR15830">
    <property type="entry name" value="TELOMERE LENGTH REGULATION PROTEIN TEL2 FAMILY MEMBER"/>
    <property type="match status" value="1"/>
</dbReference>
<evidence type="ECO:0000259" key="3">
    <source>
        <dbReference type="Pfam" id="PF10193"/>
    </source>
</evidence>
<dbReference type="FunFam" id="1.25.40.720:FF:000004">
    <property type="entry name" value="WGS project CABT00000000 data, contig 2.6"/>
    <property type="match status" value="1"/>
</dbReference>
<evidence type="ECO:0000313" key="5">
    <source>
        <dbReference type="Proteomes" id="UP001147746"/>
    </source>
</evidence>
<proteinExistence type="inferred from homology"/>
<comment type="caution">
    <text evidence="4">The sequence shown here is derived from an EMBL/GenBank/DDBJ whole genome shotgun (WGS) entry which is preliminary data.</text>
</comment>
<organism evidence="4 5">
    <name type="scientific">Penicillium atrosanguineum</name>
    <dbReference type="NCBI Taxonomy" id="1132637"/>
    <lineage>
        <taxon>Eukaryota</taxon>
        <taxon>Fungi</taxon>
        <taxon>Dikarya</taxon>
        <taxon>Ascomycota</taxon>
        <taxon>Pezizomycotina</taxon>
        <taxon>Eurotiomycetes</taxon>
        <taxon>Eurotiomycetidae</taxon>
        <taxon>Eurotiales</taxon>
        <taxon>Aspergillaceae</taxon>
        <taxon>Penicillium</taxon>
    </lineage>
</organism>
<feature type="compositionally biased region" description="Low complexity" evidence="2">
    <location>
        <begin position="534"/>
        <end position="549"/>
    </location>
</feature>
<dbReference type="GO" id="GO:0051879">
    <property type="term" value="F:Hsp90 protein binding"/>
    <property type="evidence" value="ECO:0007669"/>
    <property type="project" value="TreeGrafter"/>
</dbReference>
<dbReference type="Proteomes" id="UP001147746">
    <property type="component" value="Unassembled WGS sequence"/>
</dbReference>
<name>A0A9W9Q4A1_9EURO</name>
<gene>
    <name evidence="4" type="ORF">N7476_002943</name>
</gene>
<dbReference type="GO" id="GO:0051083">
    <property type="term" value="P:'de novo' cotranslational protein folding"/>
    <property type="evidence" value="ECO:0007669"/>
    <property type="project" value="TreeGrafter"/>
</dbReference>
<feature type="domain" description="Telomere length regulation protein conserved" evidence="3">
    <location>
        <begin position="609"/>
        <end position="720"/>
    </location>
</feature>
<dbReference type="InterPro" id="IPR038528">
    <property type="entry name" value="TEL2_C_sf"/>
</dbReference>
<protein>
    <recommendedName>
        <fullName evidence="3">Telomere length regulation protein conserved domain-containing protein</fullName>
    </recommendedName>
</protein>
<dbReference type="Gene3D" id="1.25.40.720">
    <property type="entry name" value="Telomere length regulation protein 2, C-terminal domain"/>
    <property type="match status" value="1"/>
</dbReference>
<dbReference type="AlphaFoldDB" id="A0A9W9Q4A1"/>
<dbReference type="EMBL" id="JAPZBO010000002">
    <property type="protein sequence ID" value="KAJ5324343.1"/>
    <property type="molecule type" value="Genomic_DNA"/>
</dbReference>
<keyword evidence="5" id="KW-1185">Reference proteome</keyword>
<dbReference type="GO" id="GO:0042162">
    <property type="term" value="F:telomeric DNA binding"/>
    <property type="evidence" value="ECO:0007669"/>
    <property type="project" value="TreeGrafter"/>
</dbReference>